<dbReference type="PANTHER" id="PTHR45650:SF14">
    <property type="entry name" value="GDSL ESTERASE_LIPASE 7-LIKE"/>
    <property type="match status" value="1"/>
</dbReference>
<comment type="subcellular location">
    <subcellularLocation>
        <location evidence="1">Secreted</location>
    </subcellularLocation>
</comment>
<dbReference type="PANTHER" id="PTHR45650">
    <property type="entry name" value="GDSL-LIKE LIPASE/ACYLHYDROLASE-RELATED"/>
    <property type="match status" value="1"/>
</dbReference>
<keyword evidence="4 8" id="KW-0732">Signal</keyword>
<dbReference type="InterPro" id="IPR035669">
    <property type="entry name" value="SGNH_plant_lipase-like"/>
</dbReference>
<sequence>MIDAIIHPMALVFLFVFTHFISLASSADPLAPALYVFGDSLFDSGNNNYLPTAARANFRPYGFDFVDGETGRFTNGRTVPDFFAEFLGLPYAPPYMRLRLSTPLTGLNYASASCGILPETGRRLGKCLNLDEQIDLFEHTVNKQLPKHFKSTEELLQYLSKSLFFVSVGNNDYMSNYFDHKHFDTSTRFTPEAFAQFLVDRLAEKFQRLYNIGARKVVMYEIGPIGCVPSFAKRHEHNGTCHEEANQMAKDFNDKLHVMLQNLTTSLQGSIFVHNHAHWIGYDAVINPPKYGLVDTGNACCETWSNGTSGCIPFRKPCPNPNANYFFDAFHLSETVCNVLASRCMNDTTACTPVLNDVIKM</sequence>
<evidence type="ECO:0000313" key="9">
    <source>
        <dbReference type="EMBL" id="KAJ4833086.1"/>
    </source>
</evidence>
<keyword evidence="7" id="KW-0443">Lipid metabolism</keyword>
<dbReference type="GO" id="GO:0005576">
    <property type="term" value="C:extracellular region"/>
    <property type="evidence" value="ECO:0007669"/>
    <property type="project" value="UniProtKB-SubCell"/>
</dbReference>
<dbReference type="InterPro" id="IPR001087">
    <property type="entry name" value="GDSL"/>
</dbReference>
<comment type="caution">
    <text evidence="9">The sequence shown here is derived from an EMBL/GenBank/DDBJ whole genome shotgun (WGS) entry which is preliminary data.</text>
</comment>
<dbReference type="GO" id="GO:0016042">
    <property type="term" value="P:lipid catabolic process"/>
    <property type="evidence" value="ECO:0007669"/>
    <property type="project" value="UniProtKB-KW"/>
</dbReference>
<evidence type="ECO:0000313" key="10">
    <source>
        <dbReference type="Proteomes" id="UP001141552"/>
    </source>
</evidence>
<dbReference type="OrthoDB" id="1600564at2759"/>
<comment type="similarity">
    <text evidence="2">Belongs to the 'GDSL' lipolytic enzyme family.</text>
</comment>
<keyword evidence="6" id="KW-0442">Lipid degradation</keyword>
<evidence type="ECO:0000256" key="1">
    <source>
        <dbReference type="ARBA" id="ARBA00004613"/>
    </source>
</evidence>
<keyword evidence="10" id="KW-1185">Reference proteome</keyword>
<evidence type="ECO:0000256" key="6">
    <source>
        <dbReference type="ARBA" id="ARBA00022963"/>
    </source>
</evidence>
<protein>
    <recommendedName>
        <fullName evidence="11">GDSL esterase/lipase 7-like</fullName>
    </recommendedName>
</protein>
<dbReference type="InterPro" id="IPR036514">
    <property type="entry name" value="SGNH_hydro_sf"/>
</dbReference>
<evidence type="ECO:0000256" key="2">
    <source>
        <dbReference type="ARBA" id="ARBA00008668"/>
    </source>
</evidence>
<name>A0A9Q0J858_9ROSI</name>
<dbReference type="Pfam" id="PF00657">
    <property type="entry name" value="Lipase_GDSL"/>
    <property type="match status" value="1"/>
</dbReference>
<dbReference type="Gene3D" id="3.40.50.1110">
    <property type="entry name" value="SGNH hydrolase"/>
    <property type="match status" value="1"/>
</dbReference>
<evidence type="ECO:0008006" key="11">
    <source>
        <dbReference type="Google" id="ProtNLM"/>
    </source>
</evidence>
<dbReference type="AlphaFoldDB" id="A0A9Q0J858"/>
<dbReference type="Proteomes" id="UP001141552">
    <property type="component" value="Unassembled WGS sequence"/>
</dbReference>
<accession>A0A9Q0J858</accession>
<evidence type="ECO:0000256" key="8">
    <source>
        <dbReference type="SAM" id="SignalP"/>
    </source>
</evidence>
<dbReference type="InterPro" id="IPR051238">
    <property type="entry name" value="GDSL_esterase/lipase"/>
</dbReference>
<proteinExistence type="inferred from homology"/>
<dbReference type="CDD" id="cd01837">
    <property type="entry name" value="SGNH_plant_lipase_like"/>
    <property type="match status" value="1"/>
</dbReference>
<feature type="chain" id="PRO_5040155100" description="GDSL esterase/lipase 7-like" evidence="8">
    <location>
        <begin position="27"/>
        <end position="361"/>
    </location>
</feature>
<reference evidence="9" key="1">
    <citation type="submission" date="2022-02" db="EMBL/GenBank/DDBJ databases">
        <authorList>
            <person name="Henning P.M."/>
            <person name="McCubbin A.G."/>
            <person name="Shore J.S."/>
        </authorList>
    </citation>
    <scope>NUCLEOTIDE SEQUENCE</scope>
    <source>
        <strain evidence="9">F60SS</strain>
        <tissue evidence="9">Leaves</tissue>
    </source>
</reference>
<dbReference type="EMBL" id="JAKUCV010005019">
    <property type="protein sequence ID" value="KAJ4833086.1"/>
    <property type="molecule type" value="Genomic_DNA"/>
</dbReference>
<evidence type="ECO:0000256" key="4">
    <source>
        <dbReference type="ARBA" id="ARBA00022729"/>
    </source>
</evidence>
<dbReference type="GO" id="GO:0016788">
    <property type="term" value="F:hydrolase activity, acting on ester bonds"/>
    <property type="evidence" value="ECO:0007669"/>
    <property type="project" value="InterPro"/>
</dbReference>
<feature type="signal peptide" evidence="8">
    <location>
        <begin position="1"/>
        <end position="26"/>
    </location>
</feature>
<keyword evidence="3" id="KW-0964">Secreted</keyword>
<evidence type="ECO:0000256" key="7">
    <source>
        <dbReference type="ARBA" id="ARBA00023098"/>
    </source>
</evidence>
<gene>
    <name evidence="9" type="ORF">Tsubulata_001062</name>
</gene>
<keyword evidence="5" id="KW-0378">Hydrolase</keyword>
<organism evidence="9 10">
    <name type="scientific">Turnera subulata</name>
    <dbReference type="NCBI Taxonomy" id="218843"/>
    <lineage>
        <taxon>Eukaryota</taxon>
        <taxon>Viridiplantae</taxon>
        <taxon>Streptophyta</taxon>
        <taxon>Embryophyta</taxon>
        <taxon>Tracheophyta</taxon>
        <taxon>Spermatophyta</taxon>
        <taxon>Magnoliopsida</taxon>
        <taxon>eudicotyledons</taxon>
        <taxon>Gunneridae</taxon>
        <taxon>Pentapetalae</taxon>
        <taxon>rosids</taxon>
        <taxon>fabids</taxon>
        <taxon>Malpighiales</taxon>
        <taxon>Passifloraceae</taxon>
        <taxon>Turnera</taxon>
    </lineage>
</organism>
<evidence type="ECO:0000256" key="3">
    <source>
        <dbReference type="ARBA" id="ARBA00022525"/>
    </source>
</evidence>
<reference evidence="9" key="2">
    <citation type="journal article" date="2023" name="Plants (Basel)">
        <title>Annotation of the Turnera subulata (Passifloraceae) Draft Genome Reveals the S-Locus Evolved after the Divergence of Turneroideae from Passifloroideae in a Stepwise Manner.</title>
        <authorList>
            <person name="Henning P.M."/>
            <person name="Roalson E.H."/>
            <person name="Mir W."/>
            <person name="McCubbin A.G."/>
            <person name="Shore J.S."/>
        </authorList>
    </citation>
    <scope>NUCLEOTIDE SEQUENCE</scope>
    <source>
        <strain evidence="9">F60SS</strain>
    </source>
</reference>
<evidence type="ECO:0000256" key="5">
    <source>
        <dbReference type="ARBA" id="ARBA00022801"/>
    </source>
</evidence>